<evidence type="ECO:0000256" key="1">
    <source>
        <dbReference type="SAM" id="MobiDB-lite"/>
    </source>
</evidence>
<evidence type="ECO:0000313" key="2">
    <source>
        <dbReference type="EMBL" id="MBA8063235.1"/>
    </source>
</evidence>
<protein>
    <submittedName>
        <fullName evidence="2">Uncharacterized protein</fullName>
    </submittedName>
</protein>
<comment type="caution">
    <text evidence="2">The sequence shown here is derived from an EMBL/GenBank/DDBJ whole genome shotgun (WGS) entry which is preliminary data.</text>
</comment>
<dbReference type="Proteomes" id="UP000591803">
    <property type="component" value="Unassembled WGS sequence"/>
</dbReference>
<dbReference type="AlphaFoldDB" id="A0A7W3D5C8"/>
<feature type="compositionally biased region" description="Basic and acidic residues" evidence="1">
    <location>
        <begin position="1"/>
        <end position="13"/>
    </location>
</feature>
<evidence type="ECO:0000313" key="3">
    <source>
        <dbReference type="Proteomes" id="UP000591803"/>
    </source>
</evidence>
<proteinExistence type="predicted"/>
<organism evidence="2 3">
    <name type="scientific">Citrobacter freundii</name>
    <dbReference type="NCBI Taxonomy" id="546"/>
    <lineage>
        <taxon>Bacteria</taxon>
        <taxon>Pseudomonadati</taxon>
        <taxon>Pseudomonadota</taxon>
        <taxon>Gammaproteobacteria</taxon>
        <taxon>Enterobacterales</taxon>
        <taxon>Enterobacteriaceae</taxon>
        <taxon>Citrobacter</taxon>
        <taxon>Citrobacter freundii complex</taxon>
    </lineage>
</organism>
<reference evidence="2 3" key="1">
    <citation type="submission" date="2020-06" db="EMBL/GenBank/DDBJ databases">
        <title>REHAB project genomes.</title>
        <authorList>
            <person name="Shaw L.P."/>
        </authorList>
    </citation>
    <scope>NUCLEOTIDE SEQUENCE [LARGE SCALE GENOMIC DNA]</scope>
    <source>
        <strain evidence="2 3">RHBSTW-00116</strain>
    </source>
</reference>
<dbReference type="RefSeq" id="WP_153879744.1">
    <property type="nucleotide sequence ID" value="NZ_CP056395.1"/>
</dbReference>
<feature type="region of interest" description="Disordered" evidence="1">
    <location>
        <begin position="1"/>
        <end position="23"/>
    </location>
</feature>
<dbReference type="EMBL" id="JABXRI010000001">
    <property type="protein sequence ID" value="MBA8063235.1"/>
    <property type="molecule type" value="Genomic_DNA"/>
</dbReference>
<name>A0A7W3D5C8_CITFR</name>
<sequence length="399" mass="43909">MKKPSDHKNDRLPKPRTNFSDPDVRKRVVEGLNDSAANDFIALINWLRMGKNVGEAIPLAKCHSLRNTISRLEALKCGVKTDWKDVLKLMERTIQNSHQVKDIASDPSQIATGIIKNMHEISQSIASGSATPEMLARLHKMHQITSSLKGSEDLTNSINMLIESTQDALRGYTSQKAKPKVRKPIKQNYAQREDMILRSECEPLIGLNDIFMIASRLISMSTRLGCSPVTLAKRVDALKGVINPEIMPELLDLLQQDVELMAQTVPLQVKDDNSRSDGGKLVGLTGIVEGGSSIGVEAQRIITAELKRLPPLTNAQRISFDTARASLALECDTFKVIEEIRRIAACFKWRPLAVAAYVAHKSLGIRADIAGDVITLLAQDEALLESAKCPYSSGQPQSS</sequence>
<gene>
    <name evidence="2" type="ORF">HV077_12715</name>
</gene>
<accession>A0A7W3D5C8</accession>